<evidence type="ECO:0000313" key="3">
    <source>
        <dbReference type="Proteomes" id="UP000672602"/>
    </source>
</evidence>
<dbReference type="EMBL" id="JAGMWN010000001">
    <property type="protein sequence ID" value="MBP5855852.1"/>
    <property type="molecule type" value="Genomic_DNA"/>
</dbReference>
<keyword evidence="3" id="KW-1185">Reference proteome</keyword>
<dbReference type="SUPFAM" id="SSF81901">
    <property type="entry name" value="HCP-like"/>
    <property type="match status" value="1"/>
</dbReference>
<dbReference type="Gene3D" id="1.25.40.10">
    <property type="entry name" value="Tetratricopeptide repeat domain"/>
    <property type="match status" value="1"/>
</dbReference>
<dbReference type="RefSeq" id="WP_210680420.1">
    <property type="nucleotide sequence ID" value="NZ_JAGMWN010000001.1"/>
</dbReference>
<proteinExistence type="predicted"/>
<feature type="signal peptide" evidence="1">
    <location>
        <begin position="1"/>
        <end position="20"/>
    </location>
</feature>
<reference evidence="2" key="1">
    <citation type="submission" date="2021-04" db="EMBL/GenBank/DDBJ databases">
        <authorList>
            <person name="Zhang D.-C."/>
        </authorList>
    </citation>
    <scope>NUCLEOTIDE SEQUENCE</scope>
    <source>
        <strain evidence="2">CGMCC 1.15697</strain>
    </source>
</reference>
<feature type="chain" id="PRO_5035198273" evidence="1">
    <location>
        <begin position="21"/>
        <end position="224"/>
    </location>
</feature>
<evidence type="ECO:0000313" key="2">
    <source>
        <dbReference type="EMBL" id="MBP5855852.1"/>
    </source>
</evidence>
<name>A0A8J7V1I2_9PROT</name>
<organism evidence="2 3">
    <name type="scientific">Marivibrio halodurans</name>
    <dbReference type="NCBI Taxonomy" id="2039722"/>
    <lineage>
        <taxon>Bacteria</taxon>
        <taxon>Pseudomonadati</taxon>
        <taxon>Pseudomonadota</taxon>
        <taxon>Alphaproteobacteria</taxon>
        <taxon>Rhodospirillales</taxon>
        <taxon>Rhodospirillaceae</taxon>
        <taxon>Marivibrio</taxon>
    </lineage>
</organism>
<sequence length="224" mass="24021">MAACLAAFLMFVTVFGSMLAADDSSVDVADGVAAYEAGDYPKAYELLKPAADAGNFQARYLLAQLLSGDLPDRTDFDAALSYLDGQVRCQYSAALSLFGFLYQSVHPTEEGLLRAALIYKEAARAGNRVALANLGGVVGKDLGRPLTGAAYLFEAAQLDDPEGLRFMSVVRSSSNADATIAAIQALIEEKPFEERWPLLDPSEANCPDLVSVWQSPRKRAATSR</sequence>
<evidence type="ECO:0000256" key="1">
    <source>
        <dbReference type="SAM" id="SignalP"/>
    </source>
</evidence>
<dbReference type="Proteomes" id="UP000672602">
    <property type="component" value="Unassembled WGS sequence"/>
</dbReference>
<gene>
    <name evidence="2" type="ORF">KAJ83_02450</name>
</gene>
<comment type="caution">
    <text evidence="2">The sequence shown here is derived from an EMBL/GenBank/DDBJ whole genome shotgun (WGS) entry which is preliminary data.</text>
</comment>
<keyword evidence="1" id="KW-0732">Signal</keyword>
<protein>
    <submittedName>
        <fullName evidence="2">Sel1 repeat family protein</fullName>
    </submittedName>
</protein>
<accession>A0A8J7V1I2</accession>
<dbReference type="AlphaFoldDB" id="A0A8J7V1I2"/>
<dbReference type="InterPro" id="IPR011990">
    <property type="entry name" value="TPR-like_helical_dom_sf"/>
</dbReference>